<comment type="similarity">
    <text evidence="1 2">Belongs to the serpin family.</text>
</comment>
<accession>A0A392MFF4</accession>
<dbReference type="InterPro" id="IPR000215">
    <property type="entry name" value="Serpin_fam"/>
</dbReference>
<feature type="non-terminal residue" evidence="4">
    <location>
        <position position="1"/>
    </location>
</feature>
<dbReference type="InterPro" id="IPR042185">
    <property type="entry name" value="Serpin_sf_2"/>
</dbReference>
<dbReference type="AlphaFoldDB" id="A0A392MFF4"/>
<evidence type="ECO:0000256" key="2">
    <source>
        <dbReference type="RuleBase" id="RU000411"/>
    </source>
</evidence>
<reference evidence="4 5" key="1">
    <citation type="journal article" date="2018" name="Front. Plant Sci.">
        <title>Red Clover (Trifolium pratense) and Zigzag Clover (T. medium) - A Picture of Genomic Similarities and Differences.</title>
        <authorList>
            <person name="Dluhosova J."/>
            <person name="Istvanek J."/>
            <person name="Nedelnik J."/>
            <person name="Repkova J."/>
        </authorList>
    </citation>
    <scope>NUCLEOTIDE SEQUENCE [LARGE SCALE GENOMIC DNA]</scope>
    <source>
        <strain evidence="5">cv. 10/8</strain>
        <tissue evidence="4">Leaf</tissue>
    </source>
</reference>
<protein>
    <submittedName>
        <fullName evidence="4">Serpin-ZX</fullName>
    </submittedName>
</protein>
<comment type="caution">
    <text evidence="4">The sequence shown here is derived from an EMBL/GenBank/DDBJ whole genome shotgun (WGS) entry which is preliminary data.</text>
</comment>
<evidence type="ECO:0000259" key="3">
    <source>
        <dbReference type="SMART" id="SM00093"/>
    </source>
</evidence>
<dbReference type="InterPro" id="IPR036186">
    <property type="entry name" value="Serpin_sf"/>
</dbReference>
<proteinExistence type="inferred from homology"/>
<dbReference type="Gene3D" id="2.30.39.10">
    <property type="entry name" value="Alpha-1-antitrypsin, domain 1"/>
    <property type="match status" value="1"/>
</dbReference>
<dbReference type="GO" id="GO:0005615">
    <property type="term" value="C:extracellular space"/>
    <property type="evidence" value="ECO:0007669"/>
    <property type="project" value="InterPro"/>
</dbReference>
<evidence type="ECO:0000313" key="5">
    <source>
        <dbReference type="Proteomes" id="UP000265520"/>
    </source>
</evidence>
<sequence length="207" mass="23443">NLFFLLHSPIQRQFSTNKKQFVSAFDGFKVLRLPYEQGEELPYKQGEDERQFSMYFFLPDTKDGLLSLIEKVTSESEFLKLQLPDDKVEVGDFMIPSFKISFGIETSDALKELGVILPFSPGGLTKMVNSPIWVSNIFQKSFIEVNEKGTEAAAVTTIRCRECCLPTSKPIPIDFVADHPILFFIREDFTGTILFVGQVLNPLDGRS</sequence>
<feature type="domain" description="Serpin" evidence="3">
    <location>
        <begin position="1"/>
        <end position="202"/>
    </location>
</feature>
<gene>
    <name evidence="4" type="ORF">A2U01_0006885</name>
</gene>
<dbReference type="InterPro" id="IPR023796">
    <property type="entry name" value="Serpin_dom"/>
</dbReference>
<dbReference type="Pfam" id="PF00079">
    <property type="entry name" value="Serpin"/>
    <property type="match status" value="1"/>
</dbReference>
<dbReference type="Gene3D" id="6.20.40.10">
    <property type="match status" value="1"/>
</dbReference>
<dbReference type="SUPFAM" id="SSF56574">
    <property type="entry name" value="Serpins"/>
    <property type="match status" value="1"/>
</dbReference>
<name>A0A392MFF4_9FABA</name>
<dbReference type="Proteomes" id="UP000265520">
    <property type="component" value="Unassembled WGS sequence"/>
</dbReference>
<dbReference type="SMART" id="SM00093">
    <property type="entry name" value="SERPIN"/>
    <property type="match status" value="1"/>
</dbReference>
<evidence type="ECO:0000313" key="4">
    <source>
        <dbReference type="EMBL" id="MCH86031.1"/>
    </source>
</evidence>
<keyword evidence="5" id="KW-1185">Reference proteome</keyword>
<dbReference type="PANTHER" id="PTHR11461">
    <property type="entry name" value="SERINE PROTEASE INHIBITOR, SERPIN"/>
    <property type="match status" value="1"/>
</dbReference>
<evidence type="ECO:0000256" key="1">
    <source>
        <dbReference type="ARBA" id="ARBA00009500"/>
    </source>
</evidence>
<dbReference type="PANTHER" id="PTHR11461:SF211">
    <property type="entry name" value="GH10112P-RELATED"/>
    <property type="match status" value="1"/>
</dbReference>
<dbReference type="Gene3D" id="2.10.310.10">
    <property type="entry name" value="Serpins superfamily"/>
    <property type="match status" value="1"/>
</dbReference>
<dbReference type="GO" id="GO:0004867">
    <property type="term" value="F:serine-type endopeptidase inhibitor activity"/>
    <property type="evidence" value="ECO:0007669"/>
    <property type="project" value="InterPro"/>
</dbReference>
<organism evidence="4 5">
    <name type="scientific">Trifolium medium</name>
    <dbReference type="NCBI Taxonomy" id="97028"/>
    <lineage>
        <taxon>Eukaryota</taxon>
        <taxon>Viridiplantae</taxon>
        <taxon>Streptophyta</taxon>
        <taxon>Embryophyta</taxon>
        <taxon>Tracheophyta</taxon>
        <taxon>Spermatophyta</taxon>
        <taxon>Magnoliopsida</taxon>
        <taxon>eudicotyledons</taxon>
        <taxon>Gunneridae</taxon>
        <taxon>Pentapetalae</taxon>
        <taxon>rosids</taxon>
        <taxon>fabids</taxon>
        <taxon>Fabales</taxon>
        <taxon>Fabaceae</taxon>
        <taxon>Papilionoideae</taxon>
        <taxon>50 kb inversion clade</taxon>
        <taxon>NPAAA clade</taxon>
        <taxon>Hologalegina</taxon>
        <taxon>IRL clade</taxon>
        <taxon>Trifolieae</taxon>
        <taxon>Trifolium</taxon>
    </lineage>
</organism>
<dbReference type="EMBL" id="LXQA010009606">
    <property type="protein sequence ID" value="MCH86031.1"/>
    <property type="molecule type" value="Genomic_DNA"/>
</dbReference>